<keyword evidence="2" id="KW-1185">Reference proteome</keyword>
<evidence type="ECO:0000313" key="1">
    <source>
        <dbReference type="EnsemblMetazoa" id="PPA36810.1"/>
    </source>
</evidence>
<accession>A0A8R1UQZ4</accession>
<name>A0A2A6BRJ4_PRIPA</name>
<proteinExistence type="predicted"/>
<dbReference type="AlphaFoldDB" id="A0A2A6BRJ4"/>
<dbReference type="EnsemblMetazoa" id="PPA36810.1">
    <property type="protein sequence ID" value="PPA36810.1"/>
    <property type="gene ID" value="WBGene00275179"/>
</dbReference>
<dbReference type="Proteomes" id="UP000005239">
    <property type="component" value="Unassembled WGS sequence"/>
</dbReference>
<dbReference type="PANTHER" id="PTHR31507:SF3">
    <property type="entry name" value="TIL DOMAIN-CONTAINING PROTEIN"/>
    <property type="match status" value="1"/>
</dbReference>
<protein>
    <submittedName>
        <fullName evidence="1">Uncharacterized protein</fullName>
    </submittedName>
</protein>
<sequence length="280" mass="30758">MPWQLLLLFVSALLPIASALSCYTSEVSRTARAVLVPQYSTSYANCSADCDEMKSCLAFYYNDVIDKCAPLGEVLTAMKYCPAGPPPTVQVKCTRDETTPDVTNGTETSTIQQEYNTTESTPDITNGTTTIPGDVNATDTQLVKLDQWWSGVRHGFCVAEGHCLSTIKKQIGNSLTNTKAGVGKIVKQSEIDAVRAQCPIGSKHLVLLGFTYNANGQSYTHNFQGNGLPQGYVSRVNGSCGSTRRVNWHKHTIDKHNFYGYKDKQVGYDPKKANVFFTWN</sequence>
<reference evidence="1" key="2">
    <citation type="submission" date="2022-06" db="UniProtKB">
        <authorList>
            <consortium name="EnsemblMetazoa"/>
        </authorList>
    </citation>
    <scope>IDENTIFICATION</scope>
    <source>
        <strain evidence="1">PS312</strain>
    </source>
</reference>
<reference evidence="2" key="1">
    <citation type="journal article" date="2008" name="Nat. Genet.">
        <title>The Pristionchus pacificus genome provides a unique perspective on nematode lifestyle and parasitism.</title>
        <authorList>
            <person name="Dieterich C."/>
            <person name="Clifton S.W."/>
            <person name="Schuster L.N."/>
            <person name="Chinwalla A."/>
            <person name="Delehaunty K."/>
            <person name="Dinkelacker I."/>
            <person name="Fulton L."/>
            <person name="Fulton R."/>
            <person name="Godfrey J."/>
            <person name="Minx P."/>
            <person name="Mitreva M."/>
            <person name="Roeseler W."/>
            <person name="Tian H."/>
            <person name="Witte H."/>
            <person name="Yang S.P."/>
            <person name="Wilson R.K."/>
            <person name="Sommer R.J."/>
        </authorList>
    </citation>
    <scope>NUCLEOTIDE SEQUENCE [LARGE SCALE GENOMIC DNA]</scope>
    <source>
        <strain evidence="2">PS312</strain>
    </source>
</reference>
<dbReference type="PANTHER" id="PTHR31507">
    <property type="entry name" value="PROTEIN CBG15923"/>
    <property type="match status" value="1"/>
</dbReference>
<organism evidence="1 2">
    <name type="scientific">Pristionchus pacificus</name>
    <name type="common">Parasitic nematode worm</name>
    <dbReference type="NCBI Taxonomy" id="54126"/>
    <lineage>
        <taxon>Eukaryota</taxon>
        <taxon>Metazoa</taxon>
        <taxon>Ecdysozoa</taxon>
        <taxon>Nematoda</taxon>
        <taxon>Chromadorea</taxon>
        <taxon>Rhabditida</taxon>
        <taxon>Rhabditina</taxon>
        <taxon>Diplogasteromorpha</taxon>
        <taxon>Diplogasteroidea</taxon>
        <taxon>Neodiplogasteridae</taxon>
        <taxon>Pristionchus</taxon>
    </lineage>
</organism>
<gene>
    <name evidence="1" type="primary">WBGene00275179</name>
</gene>
<evidence type="ECO:0000313" key="2">
    <source>
        <dbReference type="Proteomes" id="UP000005239"/>
    </source>
</evidence>
<accession>A0A2A6BRJ4</accession>